<evidence type="ECO:0000256" key="2">
    <source>
        <dbReference type="ARBA" id="ARBA00022837"/>
    </source>
</evidence>
<protein>
    <recommendedName>
        <fullName evidence="3">EF-hand domain-containing protein</fullName>
    </recommendedName>
</protein>
<dbReference type="GO" id="GO:0005509">
    <property type="term" value="F:calcium ion binding"/>
    <property type="evidence" value="ECO:0007669"/>
    <property type="project" value="InterPro"/>
</dbReference>
<name>A0AB34J4H8_PRYPA</name>
<dbReference type="SMART" id="SM00054">
    <property type="entry name" value="EFh"/>
    <property type="match status" value="3"/>
</dbReference>
<comment type="caution">
    <text evidence="4">The sequence shown here is derived from an EMBL/GenBank/DDBJ whole genome shotgun (WGS) entry which is preliminary data.</text>
</comment>
<organism evidence="4 5">
    <name type="scientific">Prymnesium parvum</name>
    <name type="common">Toxic golden alga</name>
    <dbReference type="NCBI Taxonomy" id="97485"/>
    <lineage>
        <taxon>Eukaryota</taxon>
        <taxon>Haptista</taxon>
        <taxon>Haptophyta</taxon>
        <taxon>Prymnesiophyceae</taxon>
        <taxon>Prymnesiales</taxon>
        <taxon>Prymnesiaceae</taxon>
        <taxon>Prymnesium</taxon>
    </lineage>
</organism>
<dbReference type="SUPFAM" id="SSF47473">
    <property type="entry name" value="EF-hand"/>
    <property type="match status" value="1"/>
</dbReference>
<dbReference type="PROSITE" id="PS50222">
    <property type="entry name" value="EF_HAND_2"/>
    <property type="match status" value="3"/>
</dbReference>
<sequence length="232" mass="27431">MVDRTTEVKLLMQVFDKRLQVKGACLCPRLARSMQRLGLKKDRREYNEAQELENLLRVFDRLDRKGDKKLDLDELFESLKALGYKCKKADVEDMIWEIDEDCDRCVTWEEFKAMFYRVRNDKSGWEPRRLFNVVEFMMHDKDCSGTIDLDECMEILFRRFGKDMLESKVNEFMSNDEDHSECISFSEFLSMDRSNDQAGTRKNPGFRLSAGIVQTTKSENERLLKAVNNLMR</sequence>
<dbReference type="AlphaFoldDB" id="A0AB34J4H8"/>
<keyword evidence="5" id="KW-1185">Reference proteome</keyword>
<feature type="domain" description="EF-hand" evidence="3">
    <location>
        <begin position="86"/>
        <end position="121"/>
    </location>
</feature>
<keyword evidence="2" id="KW-0106">Calcium</keyword>
<dbReference type="PANTHER" id="PTHR23048">
    <property type="entry name" value="MYOSIN LIGHT CHAIN 1, 3"/>
    <property type="match status" value="1"/>
</dbReference>
<gene>
    <name evidence="4" type="ORF">AB1Y20_005551</name>
</gene>
<dbReference type="PANTHER" id="PTHR23048:SF0">
    <property type="entry name" value="CALMODULIN LIKE 3"/>
    <property type="match status" value="1"/>
</dbReference>
<dbReference type="Pfam" id="PF13499">
    <property type="entry name" value="EF-hand_7"/>
    <property type="match status" value="2"/>
</dbReference>
<dbReference type="EMBL" id="JBGBPQ010000013">
    <property type="protein sequence ID" value="KAL1512289.1"/>
    <property type="molecule type" value="Genomic_DNA"/>
</dbReference>
<evidence type="ECO:0000313" key="4">
    <source>
        <dbReference type="EMBL" id="KAL1512289.1"/>
    </source>
</evidence>
<dbReference type="InterPro" id="IPR050230">
    <property type="entry name" value="CALM/Myosin/TropC-like"/>
</dbReference>
<dbReference type="InterPro" id="IPR011992">
    <property type="entry name" value="EF-hand-dom_pair"/>
</dbReference>
<dbReference type="PROSITE" id="PS00018">
    <property type="entry name" value="EF_HAND_1"/>
    <property type="match status" value="1"/>
</dbReference>
<dbReference type="Gene3D" id="1.10.238.10">
    <property type="entry name" value="EF-hand"/>
    <property type="match status" value="2"/>
</dbReference>
<feature type="domain" description="EF-hand" evidence="3">
    <location>
        <begin position="136"/>
        <end position="162"/>
    </location>
</feature>
<dbReference type="GO" id="GO:0016460">
    <property type="term" value="C:myosin II complex"/>
    <property type="evidence" value="ECO:0007669"/>
    <property type="project" value="TreeGrafter"/>
</dbReference>
<dbReference type="Proteomes" id="UP001515480">
    <property type="component" value="Unassembled WGS sequence"/>
</dbReference>
<reference evidence="4 5" key="1">
    <citation type="journal article" date="2024" name="Science">
        <title>Giant polyketide synthase enzymes in the biosynthesis of giant marine polyether toxins.</title>
        <authorList>
            <person name="Fallon T.R."/>
            <person name="Shende V.V."/>
            <person name="Wierzbicki I.H."/>
            <person name="Pendleton A.L."/>
            <person name="Watervoot N.F."/>
            <person name="Auber R.P."/>
            <person name="Gonzalez D.J."/>
            <person name="Wisecaver J.H."/>
            <person name="Moore B.S."/>
        </authorList>
    </citation>
    <scope>NUCLEOTIDE SEQUENCE [LARGE SCALE GENOMIC DNA]</scope>
    <source>
        <strain evidence="4 5">12B1</strain>
    </source>
</reference>
<evidence type="ECO:0000313" key="5">
    <source>
        <dbReference type="Proteomes" id="UP001515480"/>
    </source>
</evidence>
<dbReference type="InterPro" id="IPR018247">
    <property type="entry name" value="EF_Hand_1_Ca_BS"/>
</dbReference>
<evidence type="ECO:0000256" key="1">
    <source>
        <dbReference type="ARBA" id="ARBA00022737"/>
    </source>
</evidence>
<proteinExistence type="predicted"/>
<keyword evidence="1" id="KW-0677">Repeat</keyword>
<feature type="domain" description="EF-hand" evidence="3">
    <location>
        <begin position="50"/>
        <end position="85"/>
    </location>
</feature>
<accession>A0AB34J4H8</accession>
<dbReference type="InterPro" id="IPR002048">
    <property type="entry name" value="EF_hand_dom"/>
</dbReference>
<dbReference type="CDD" id="cd00051">
    <property type="entry name" value="EFh"/>
    <property type="match status" value="2"/>
</dbReference>
<evidence type="ECO:0000259" key="3">
    <source>
        <dbReference type="PROSITE" id="PS50222"/>
    </source>
</evidence>